<dbReference type="Gene3D" id="3.40.50.300">
    <property type="entry name" value="P-loop containing nucleotide triphosphate hydrolases"/>
    <property type="match status" value="1"/>
</dbReference>
<feature type="region of interest" description="Disordered" evidence="1">
    <location>
        <begin position="236"/>
        <end position="260"/>
    </location>
</feature>
<protein>
    <recommendedName>
        <fullName evidence="2">Dynamin-type G domain-containing protein</fullName>
    </recommendedName>
</protein>
<evidence type="ECO:0000313" key="3">
    <source>
        <dbReference type="EMBL" id="KAL1899220.1"/>
    </source>
</evidence>
<comment type="caution">
    <text evidence="3">The sequence shown here is derived from an EMBL/GenBank/DDBJ whole genome shotgun (WGS) entry which is preliminary data.</text>
</comment>
<name>A0ABR3ZGN4_9PEZI</name>
<accession>A0ABR3ZGN4</accession>
<dbReference type="InterPro" id="IPR000375">
    <property type="entry name" value="Dynamin_stalk"/>
</dbReference>
<dbReference type="InterPro" id="IPR030381">
    <property type="entry name" value="G_DYNAMIN_dom"/>
</dbReference>
<dbReference type="InterPro" id="IPR022812">
    <property type="entry name" value="Dynamin"/>
</dbReference>
<dbReference type="SUPFAM" id="SSF52540">
    <property type="entry name" value="P-loop containing nucleoside triphosphate hydrolases"/>
    <property type="match status" value="1"/>
</dbReference>
<dbReference type="PROSITE" id="PS51718">
    <property type="entry name" value="G_DYNAMIN_2"/>
    <property type="match status" value="1"/>
</dbReference>
<dbReference type="Proteomes" id="UP001583186">
    <property type="component" value="Unassembled WGS sequence"/>
</dbReference>
<dbReference type="InterPro" id="IPR027417">
    <property type="entry name" value="P-loop_NTPase"/>
</dbReference>
<evidence type="ECO:0000259" key="2">
    <source>
        <dbReference type="PROSITE" id="PS51718"/>
    </source>
</evidence>
<sequence>MSDIQLVRNMVKRYMENPRTIILAVIPCNVDITNQEILRLAAEADPEGVRTMGVLTKPDLAQERAVQDIILELINGQRNPLKLGYCALLNRGADDNSSSAEALHASERAFFQAPPWSTCSATALGSDSLRAHLRVLLLDISKREFPHVRAQIEIRHQACTDQLAALGPSRADESSQRRHLVQIAARAQDITKSAINGYYTGDDGLFQRIPALRLITKLVQENDIFADTFRKNGHIQEFRGDDSKKGPKKGTENEDDEEGDDVLGLTQAIFNIGIDDHGNNILDGNGEDDVESVFPSALESYGELLDIIAPTKKFPPPAQGPLTGLIQKVYKNTRGPELGTVSCFHSWIRR</sequence>
<dbReference type="InterPro" id="IPR045063">
    <property type="entry name" value="Dynamin_N"/>
</dbReference>
<dbReference type="EMBL" id="JAWCUI010000013">
    <property type="protein sequence ID" value="KAL1899220.1"/>
    <property type="molecule type" value="Genomic_DNA"/>
</dbReference>
<dbReference type="Pfam" id="PF01031">
    <property type="entry name" value="Dynamin_M"/>
    <property type="match status" value="1"/>
</dbReference>
<dbReference type="Pfam" id="PF00350">
    <property type="entry name" value="Dynamin_N"/>
    <property type="match status" value="1"/>
</dbReference>
<dbReference type="PANTHER" id="PTHR11566">
    <property type="entry name" value="DYNAMIN"/>
    <property type="match status" value="1"/>
</dbReference>
<organism evidence="3 4">
    <name type="scientific">Sporothrix stenoceras</name>
    <dbReference type="NCBI Taxonomy" id="5173"/>
    <lineage>
        <taxon>Eukaryota</taxon>
        <taxon>Fungi</taxon>
        <taxon>Dikarya</taxon>
        <taxon>Ascomycota</taxon>
        <taxon>Pezizomycotina</taxon>
        <taxon>Sordariomycetes</taxon>
        <taxon>Sordariomycetidae</taxon>
        <taxon>Ophiostomatales</taxon>
        <taxon>Ophiostomataceae</taxon>
        <taxon>Sporothrix</taxon>
    </lineage>
</organism>
<feature type="domain" description="Dynamin-type G" evidence="2">
    <location>
        <begin position="1"/>
        <end position="146"/>
    </location>
</feature>
<dbReference type="PRINTS" id="PR00195">
    <property type="entry name" value="DYNAMIN"/>
</dbReference>
<reference evidence="3 4" key="1">
    <citation type="journal article" date="2024" name="IMA Fungus">
        <title>IMA Genome - F19 : A genome assembly and annotation guide to empower mycologists, including annotated draft genome sequences of Ceratocystis pirilliformis, Diaporthe australafricana, Fusarium ophioides, Paecilomyces lecythidis, and Sporothrix stenoceras.</title>
        <authorList>
            <person name="Aylward J."/>
            <person name="Wilson A.M."/>
            <person name="Visagie C.M."/>
            <person name="Spraker J."/>
            <person name="Barnes I."/>
            <person name="Buitendag C."/>
            <person name="Ceriani C."/>
            <person name="Del Mar Angel L."/>
            <person name="du Plessis D."/>
            <person name="Fuchs T."/>
            <person name="Gasser K."/>
            <person name="Kramer D."/>
            <person name="Li W."/>
            <person name="Munsamy K."/>
            <person name="Piso A."/>
            <person name="Price J.L."/>
            <person name="Sonnekus B."/>
            <person name="Thomas C."/>
            <person name="van der Nest A."/>
            <person name="van Dijk A."/>
            <person name="van Heerden A."/>
            <person name="van Vuuren N."/>
            <person name="Yilmaz N."/>
            <person name="Duong T.A."/>
            <person name="van der Merwe N.A."/>
            <person name="Wingfield M.J."/>
            <person name="Wingfield B.D."/>
        </authorList>
    </citation>
    <scope>NUCLEOTIDE SEQUENCE [LARGE SCALE GENOMIC DNA]</scope>
    <source>
        <strain evidence="3 4">CMW 5346</strain>
    </source>
</reference>
<dbReference type="PANTHER" id="PTHR11566:SF215">
    <property type="entry name" value="DYNAMIN GTPASE"/>
    <property type="match status" value="1"/>
</dbReference>
<gene>
    <name evidence="3" type="ORF">Sste5346_003143</name>
</gene>
<keyword evidence="4" id="KW-1185">Reference proteome</keyword>
<proteinExistence type="predicted"/>
<evidence type="ECO:0000313" key="4">
    <source>
        <dbReference type="Proteomes" id="UP001583186"/>
    </source>
</evidence>
<feature type="compositionally biased region" description="Basic and acidic residues" evidence="1">
    <location>
        <begin position="236"/>
        <end position="252"/>
    </location>
</feature>
<evidence type="ECO:0000256" key="1">
    <source>
        <dbReference type="SAM" id="MobiDB-lite"/>
    </source>
</evidence>